<protein>
    <submittedName>
        <fullName evidence="3">Uncharacterized protein</fullName>
    </submittedName>
</protein>
<evidence type="ECO:0000313" key="4">
    <source>
        <dbReference type="Proteomes" id="UP000613160"/>
    </source>
</evidence>
<organism evidence="3 4">
    <name type="scientific">Aureimonas glaciei</name>
    <dbReference type="NCBI Taxonomy" id="1776957"/>
    <lineage>
        <taxon>Bacteria</taxon>
        <taxon>Pseudomonadati</taxon>
        <taxon>Pseudomonadota</taxon>
        <taxon>Alphaproteobacteria</taxon>
        <taxon>Hyphomicrobiales</taxon>
        <taxon>Aurantimonadaceae</taxon>
        <taxon>Aureimonas</taxon>
    </lineage>
</organism>
<evidence type="ECO:0000256" key="2">
    <source>
        <dbReference type="SAM" id="Phobius"/>
    </source>
</evidence>
<keyword evidence="2" id="KW-1133">Transmembrane helix</keyword>
<keyword evidence="2" id="KW-0812">Transmembrane</keyword>
<keyword evidence="2" id="KW-0472">Membrane</keyword>
<feature type="transmembrane region" description="Helical" evidence="2">
    <location>
        <begin position="82"/>
        <end position="103"/>
    </location>
</feature>
<evidence type="ECO:0000313" key="3">
    <source>
        <dbReference type="EMBL" id="GGD01624.1"/>
    </source>
</evidence>
<evidence type="ECO:0000256" key="1">
    <source>
        <dbReference type="SAM" id="MobiDB-lite"/>
    </source>
</evidence>
<feature type="region of interest" description="Disordered" evidence="1">
    <location>
        <begin position="1"/>
        <end position="29"/>
    </location>
</feature>
<gene>
    <name evidence="3" type="ORF">GCM10011335_00250</name>
</gene>
<reference evidence="3" key="1">
    <citation type="journal article" date="2014" name="Int. J. Syst. Evol. Microbiol.">
        <title>Complete genome sequence of Corynebacterium casei LMG S-19264T (=DSM 44701T), isolated from a smear-ripened cheese.</title>
        <authorList>
            <consortium name="US DOE Joint Genome Institute (JGI-PGF)"/>
            <person name="Walter F."/>
            <person name="Albersmeier A."/>
            <person name="Kalinowski J."/>
            <person name="Ruckert C."/>
        </authorList>
    </citation>
    <scope>NUCLEOTIDE SEQUENCE</scope>
    <source>
        <strain evidence="3">CGMCC 1.15493</strain>
    </source>
</reference>
<dbReference type="AlphaFoldDB" id="A0A916V181"/>
<name>A0A916V181_9HYPH</name>
<dbReference type="EMBL" id="BMJJ01000001">
    <property type="protein sequence ID" value="GGD01624.1"/>
    <property type="molecule type" value="Genomic_DNA"/>
</dbReference>
<comment type="caution">
    <text evidence="3">The sequence shown here is derived from an EMBL/GenBank/DDBJ whole genome shotgun (WGS) entry which is preliminary data.</text>
</comment>
<keyword evidence="4" id="KW-1185">Reference proteome</keyword>
<sequence length="105" mass="11235">MPSTGFSVRLPGMSEPPKTPSRQDSGDAARAREAAAILRRINEETSPQIGAGTGRLLSNTWGHLSAVDADQDDPIEVLGTRIGRILGFVAFLVLSVSLVLYLMRS</sequence>
<accession>A0A916V181</accession>
<reference evidence="3" key="2">
    <citation type="submission" date="2020-09" db="EMBL/GenBank/DDBJ databases">
        <authorList>
            <person name="Sun Q."/>
            <person name="Zhou Y."/>
        </authorList>
    </citation>
    <scope>NUCLEOTIDE SEQUENCE</scope>
    <source>
        <strain evidence="3">CGMCC 1.15493</strain>
    </source>
</reference>
<dbReference type="Proteomes" id="UP000613160">
    <property type="component" value="Unassembled WGS sequence"/>
</dbReference>
<proteinExistence type="predicted"/>